<dbReference type="Proteomes" id="UP000010445">
    <property type="component" value="Unassembled WGS sequence"/>
</dbReference>
<reference evidence="1 2" key="1">
    <citation type="submission" date="2012-05" db="EMBL/GenBank/DDBJ databases">
        <authorList>
            <person name="Weinstock G."/>
            <person name="Sodergren E."/>
            <person name="Lobos E.A."/>
            <person name="Fulton L."/>
            <person name="Fulton R."/>
            <person name="Courtney L."/>
            <person name="Fronick C."/>
            <person name="O'Laughlin M."/>
            <person name="Godfrey J."/>
            <person name="Wilson R.M."/>
            <person name="Miner T."/>
            <person name="Farmer C."/>
            <person name="Delehaunty K."/>
            <person name="Cordes M."/>
            <person name="Minx P."/>
            <person name="Tomlinson C."/>
            <person name="Chen J."/>
            <person name="Wollam A."/>
            <person name="Pepin K.H."/>
            <person name="Bhonagiri V."/>
            <person name="Zhang X."/>
            <person name="Suruliraj S."/>
            <person name="Warren W."/>
            <person name="Mitreva M."/>
            <person name="Mardis E.R."/>
            <person name="Wilson R.K."/>
        </authorList>
    </citation>
    <scope>NUCLEOTIDE SEQUENCE [LARGE SCALE GENOMIC DNA]</scope>
    <source>
        <strain evidence="1 2">F0235</strain>
    </source>
</reference>
<keyword evidence="2" id="KW-1185">Reference proteome</keyword>
<gene>
    <name evidence="1" type="ORF">HMPREF9997_00376</name>
</gene>
<dbReference type="HOGENOM" id="CLU_2860081_0_0_11"/>
<accession>L1MMC9</accession>
<name>L1MMC9_9CORY</name>
<dbReference type="STRING" id="1035195.HMPREF9997_00376"/>
<sequence>MELWCQVTLLPALMISATLTLPNLTRFFPCLSGILQARPDNLKILQTIIPTLHWTGERNDYPRL</sequence>
<organism evidence="1 2">
    <name type="scientific">Corynebacterium durum F0235</name>
    <dbReference type="NCBI Taxonomy" id="1035195"/>
    <lineage>
        <taxon>Bacteria</taxon>
        <taxon>Bacillati</taxon>
        <taxon>Actinomycetota</taxon>
        <taxon>Actinomycetes</taxon>
        <taxon>Mycobacteriales</taxon>
        <taxon>Corynebacteriaceae</taxon>
        <taxon>Corynebacterium</taxon>
    </lineage>
</organism>
<dbReference type="EMBL" id="AMEM01000007">
    <property type="protein sequence ID" value="EKX92091.1"/>
    <property type="molecule type" value="Genomic_DNA"/>
</dbReference>
<evidence type="ECO:0000313" key="1">
    <source>
        <dbReference type="EMBL" id="EKX92091.1"/>
    </source>
</evidence>
<protein>
    <submittedName>
        <fullName evidence="1">Uncharacterized protein</fullName>
    </submittedName>
</protein>
<dbReference type="AlphaFoldDB" id="L1MMC9"/>
<proteinExistence type="predicted"/>
<evidence type="ECO:0000313" key="2">
    <source>
        <dbReference type="Proteomes" id="UP000010445"/>
    </source>
</evidence>
<comment type="caution">
    <text evidence="1">The sequence shown here is derived from an EMBL/GenBank/DDBJ whole genome shotgun (WGS) entry which is preliminary data.</text>
</comment>